<feature type="transmembrane region" description="Helical" evidence="9">
    <location>
        <begin position="1122"/>
        <end position="1145"/>
    </location>
</feature>
<gene>
    <name evidence="11" type="ORF">RN001_009417</name>
</gene>
<dbReference type="InterPro" id="IPR013525">
    <property type="entry name" value="ABC2_TM"/>
</dbReference>
<keyword evidence="8 9" id="KW-0472">Membrane</keyword>
<keyword evidence="5" id="KW-0547">Nucleotide-binding</keyword>
<keyword evidence="4" id="KW-0677">Repeat</keyword>
<accession>A0AAN7P7R8</accession>
<dbReference type="GO" id="GO:0016887">
    <property type="term" value="F:ATP hydrolysis activity"/>
    <property type="evidence" value="ECO:0007669"/>
    <property type="project" value="InterPro"/>
</dbReference>
<dbReference type="PROSITE" id="PS00211">
    <property type="entry name" value="ABC_TRANSPORTER_1"/>
    <property type="match status" value="1"/>
</dbReference>
<feature type="transmembrane region" description="Helical" evidence="9">
    <location>
        <begin position="371"/>
        <end position="389"/>
    </location>
</feature>
<proteinExistence type="predicted"/>
<evidence type="ECO:0000256" key="9">
    <source>
        <dbReference type="SAM" id="Phobius"/>
    </source>
</evidence>
<dbReference type="EMBL" id="JARPUR010000004">
    <property type="protein sequence ID" value="KAK4876911.1"/>
    <property type="molecule type" value="Genomic_DNA"/>
</dbReference>
<keyword evidence="2" id="KW-0813">Transport</keyword>
<dbReference type="PROSITE" id="PS50893">
    <property type="entry name" value="ABC_TRANSPORTER_2"/>
    <property type="match status" value="2"/>
</dbReference>
<feature type="transmembrane region" description="Helical" evidence="9">
    <location>
        <begin position="249"/>
        <end position="277"/>
    </location>
</feature>
<feature type="transmembrane region" description="Helical" evidence="9">
    <location>
        <begin position="910"/>
        <end position="931"/>
    </location>
</feature>
<dbReference type="Gene3D" id="3.40.50.300">
    <property type="entry name" value="P-loop containing nucleotide triphosphate hydrolases"/>
    <property type="match status" value="2"/>
</dbReference>
<dbReference type="GO" id="GO:0005524">
    <property type="term" value="F:ATP binding"/>
    <property type="evidence" value="ECO:0007669"/>
    <property type="project" value="UniProtKB-KW"/>
</dbReference>
<feature type="transmembrane region" description="Helical" evidence="9">
    <location>
        <begin position="445"/>
        <end position="467"/>
    </location>
</feature>
<dbReference type="FunFam" id="3.40.50.300:FF:000327">
    <property type="entry name" value="ATP-binding cassette sub-family A member 3"/>
    <property type="match status" value="1"/>
</dbReference>
<evidence type="ECO:0000259" key="10">
    <source>
        <dbReference type="PROSITE" id="PS50893"/>
    </source>
</evidence>
<feature type="transmembrane region" description="Helical" evidence="9">
    <location>
        <begin position="1304"/>
        <end position="1324"/>
    </location>
</feature>
<keyword evidence="6" id="KW-0067">ATP-binding</keyword>
<keyword evidence="7 9" id="KW-1133">Transmembrane helix</keyword>
<evidence type="ECO:0000256" key="7">
    <source>
        <dbReference type="ARBA" id="ARBA00022989"/>
    </source>
</evidence>
<dbReference type="InterPro" id="IPR027417">
    <property type="entry name" value="P-loop_NTPase"/>
</dbReference>
<dbReference type="GO" id="GO:0140359">
    <property type="term" value="F:ABC-type transporter activity"/>
    <property type="evidence" value="ECO:0007669"/>
    <property type="project" value="InterPro"/>
</dbReference>
<dbReference type="SUPFAM" id="SSF52540">
    <property type="entry name" value="P-loop containing nucleoside triphosphate hydrolases"/>
    <property type="match status" value="2"/>
</dbReference>
<name>A0AAN7P7R8_9COLE</name>
<dbReference type="InterPro" id="IPR026082">
    <property type="entry name" value="ABCA"/>
</dbReference>
<dbReference type="SMART" id="SM00382">
    <property type="entry name" value="AAA"/>
    <property type="match status" value="2"/>
</dbReference>
<evidence type="ECO:0000256" key="4">
    <source>
        <dbReference type="ARBA" id="ARBA00022737"/>
    </source>
</evidence>
<dbReference type="Pfam" id="PF12698">
    <property type="entry name" value="ABC2_membrane_3"/>
    <property type="match status" value="2"/>
</dbReference>
<dbReference type="Proteomes" id="UP001353858">
    <property type="component" value="Unassembled WGS sequence"/>
</dbReference>
<evidence type="ECO:0000256" key="5">
    <source>
        <dbReference type="ARBA" id="ARBA00022741"/>
    </source>
</evidence>
<protein>
    <recommendedName>
        <fullName evidence="10">ABC transporter domain-containing protein</fullName>
    </recommendedName>
</protein>
<feature type="transmembrane region" description="Helical" evidence="9">
    <location>
        <begin position="297"/>
        <end position="321"/>
    </location>
</feature>
<dbReference type="InterPro" id="IPR003439">
    <property type="entry name" value="ABC_transporter-like_ATP-bd"/>
</dbReference>
<evidence type="ECO:0000256" key="1">
    <source>
        <dbReference type="ARBA" id="ARBA00004141"/>
    </source>
</evidence>
<evidence type="ECO:0000256" key="6">
    <source>
        <dbReference type="ARBA" id="ARBA00022840"/>
    </source>
</evidence>
<organism evidence="11 12">
    <name type="scientific">Aquatica leii</name>
    <dbReference type="NCBI Taxonomy" id="1421715"/>
    <lineage>
        <taxon>Eukaryota</taxon>
        <taxon>Metazoa</taxon>
        <taxon>Ecdysozoa</taxon>
        <taxon>Arthropoda</taxon>
        <taxon>Hexapoda</taxon>
        <taxon>Insecta</taxon>
        <taxon>Pterygota</taxon>
        <taxon>Neoptera</taxon>
        <taxon>Endopterygota</taxon>
        <taxon>Coleoptera</taxon>
        <taxon>Polyphaga</taxon>
        <taxon>Elateriformia</taxon>
        <taxon>Elateroidea</taxon>
        <taxon>Lampyridae</taxon>
        <taxon>Luciolinae</taxon>
        <taxon>Aquatica</taxon>
    </lineage>
</organism>
<dbReference type="GO" id="GO:0005319">
    <property type="term" value="F:lipid transporter activity"/>
    <property type="evidence" value="ECO:0007669"/>
    <property type="project" value="TreeGrafter"/>
</dbReference>
<comment type="subcellular location">
    <subcellularLocation>
        <location evidence="1">Membrane</location>
        <topology evidence="1">Multi-pass membrane protein</topology>
    </subcellularLocation>
</comment>
<reference evidence="12" key="1">
    <citation type="submission" date="2023-01" db="EMBL/GenBank/DDBJ databases">
        <title>Key to firefly adult light organ development and bioluminescence: homeobox transcription factors regulate luciferase expression and transportation to peroxisome.</title>
        <authorList>
            <person name="Fu X."/>
        </authorList>
    </citation>
    <scope>NUCLEOTIDE SEQUENCE [LARGE SCALE GENOMIC DNA]</scope>
</reference>
<feature type="transmembrane region" description="Helical" evidence="9">
    <location>
        <begin position="341"/>
        <end position="365"/>
    </location>
</feature>
<dbReference type="InterPro" id="IPR003593">
    <property type="entry name" value="AAA+_ATPase"/>
</dbReference>
<evidence type="ECO:0000256" key="3">
    <source>
        <dbReference type="ARBA" id="ARBA00022692"/>
    </source>
</evidence>
<dbReference type="Pfam" id="PF23321">
    <property type="entry name" value="R1_ABCA1"/>
    <property type="match status" value="1"/>
</dbReference>
<feature type="transmembrane region" description="Helical" evidence="9">
    <location>
        <begin position="1081"/>
        <end position="1101"/>
    </location>
</feature>
<dbReference type="PANTHER" id="PTHR19229">
    <property type="entry name" value="ATP-BINDING CASSETTE TRANSPORTER SUBFAMILY A ABCA"/>
    <property type="match status" value="1"/>
</dbReference>
<dbReference type="GO" id="GO:0016020">
    <property type="term" value="C:membrane"/>
    <property type="evidence" value="ECO:0007669"/>
    <property type="project" value="UniProtKB-SubCell"/>
</dbReference>
<feature type="domain" description="ABC transporter" evidence="10">
    <location>
        <begin position="1376"/>
        <end position="1606"/>
    </location>
</feature>
<keyword evidence="3 9" id="KW-0812">Transmembrane</keyword>
<dbReference type="InterPro" id="IPR017871">
    <property type="entry name" value="ABC_transporter-like_CS"/>
</dbReference>
<dbReference type="InterPro" id="IPR056264">
    <property type="entry name" value="R2_ABCA1-4-like"/>
</dbReference>
<sequence>MGSTFNKFLLLMWKNLLLQWRHPRQTFVEIMAPVLFCSLLVVIRSLVDQDPHAARFYDSFKNAMPILTNVTAIKSIAWSPNNKYLGQIMNNTIEAICEDESFLFCSLESLPFNDSNSLENYLNNEFHLVTTLAGIQFDDSLKGNVVLPPKLTVTFRFPGELRSGASLGAKGFGQYTWKTNLLFPLYQIAGPRGWDMNEGAEPSYYYEGFLKLQQELSYAIIKHFKHDFNRTSVPIFMQRFPYPKWVQDLLLTALQTFVGLIIMLSFVYTCISTVKIITTEKEKQLKEAMKIMGLSNWLHWTAWFVKTFLLLLITVSLMVILMTSKWYPNKDYTVFSKSNPLVIFLFLVFFACATVTFCFAISVFFSRANTAATVAGMAWFLSYFPYSFLQDKYDRLTLTEKLSTCLCSNSAMAYGFQLMVMYEGVGEGLQWHNIWKTTTPDDNLTLGHLIIMLAIDSVLYLLVALYVEAIYPGDYGAPKPWHFPITALFFWKNSRYPKIRDFSRSRLESDCYEKEPQHLPVGIKIEFLRKEYKNKRKAVRNLNLNMYVDQITVLLGHNGAGKTTTMSMLTGMIPPTSGTAIINGFDIRTDMPNVRKSVGLCPQHNILFDELTVREHIYFYSRLKGMAKSEVHAEIKKYVNLLQLENKVNAKSETLSGGMKRKLSVGVALCGGSKVVMLDEPTAGMDPAARRGLWDLLQAQKKGRTILLTTHFMDEADLLGDRIAIMAGGKLQCCGSSFFLKKKYGAGYRLIMEKLPTCNVSDVTNLLQQFIPKIQVNSNIGSELTYILNEEDSEVFEQMLGELEENSKQLGIQSYGVSLTTLEEVFMKIGADNCQEESSEEENGILYQNPPVTISAGINNNIHISPIENGHKTEEVTFRINETVLSGWFLSLNQLKAMFLKRRLSIFRSWLLLIIQNCIPVLFLVLAIVIVRGSKVYNDLSNLKITLDSYDNPITVLNYSSGNKYAESYQRYLRNNDKRYIDWGEESLSEYMFNKTDTDKTTVRLRYIAGATFKKNNLIIAWFNNEPYHSPPLTLQLVMNSILQKEVSNEHYIQIRNHPLKFTINTKLTNLLRGRNMGFQIAFNIGFSMAFVSSFYIMFYVRERVTKSKHLQFVSGVKVLAFWAPSYLCDFLTFTFTSFCIIFTLLVFQEQGFTSAAELCRTFSVLLYFGFCMLPMMYLASYLFDIPSTGYTRMTLVNIFTGVAGFLIVQVLGSPGLDLEHVANVLHWIFLIIPHYSLSTGVRDINVIYATHHMCDAMVESCANFSLSGFAPLTSTQCRERLCKVQAECCSITKNYYSWKAPGIGRNVFFSILVGIVLIGLLLLKEYRIFEKIRYSFQTKVERTDSLQIIPRDEDVNQERERIKNMTLNDIKNYNLVLYNVSKYYKNFLAVDKLCLAVNKFECFGLLGVNGAGKTSTFKMLTGDSKISEGDAWVNGLSLKTDMKQVHQLIGYCPQFDALLDDLTCQETIIIFSLLRGFTMSDSKVIARTLANEFDFAKHLNKAVRELSGGNKRKLSTAIAMIGEPSVLYLDEPTTGMDPATKRYLWNALCKIRDRGTCIVLTSHSMDECEALCTRLAIMVNGSFICLGSTQHLKNKFSEGYTLIIKVKKISANEEGLQNIDTDPIEEFVKEHFSSAVIQEKHQELITFYITDKCLPWSKMFGVMERGKKMLNIEDYSLGQSSLEQVFLTFTKHQREEIS</sequence>
<evidence type="ECO:0000256" key="2">
    <source>
        <dbReference type="ARBA" id="ARBA00022448"/>
    </source>
</evidence>
<dbReference type="CDD" id="cd03263">
    <property type="entry name" value="ABC_subfamily_A"/>
    <property type="match status" value="2"/>
</dbReference>
<dbReference type="FunFam" id="3.40.50.300:FF:000298">
    <property type="entry name" value="ATP-binding cassette sub-family A member 12"/>
    <property type="match status" value="1"/>
</dbReference>
<keyword evidence="12" id="KW-1185">Reference proteome</keyword>
<comment type="caution">
    <text evidence="11">The sequence shown here is derived from an EMBL/GenBank/DDBJ whole genome shotgun (WGS) entry which is preliminary data.</text>
</comment>
<dbReference type="PANTHER" id="PTHR19229:SF250">
    <property type="entry name" value="ABC TRANSPORTER DOMAIN-CONTAINING PROTEIN-RELATED"/>
    <property type="match status" value="1"/>
</dbReference>
<evidence type="ECO:0000313" key="12">
    <source>
        <dbReference type="Proteomes" id="UP001353858"/>
    </source>
</evidence>
<feature type="transmembrane region" description="Helical" evidence="9">
    <location>
        <begin position="1165"/>
        <end position="1184"/>
    </location>
</feature>
<feature type="domain" description="ABC transporter" evidence="10">
    <location>
        <begin position="523"/>
        <end position="753"/>
    </location>
</feature>
<feature type="transmembrane region" description="Helical" evidence="9">
    <location>
        <begin position="1196"/>
        <end position="1213"/>
    </location>
</feature>
<dbReference type="Pfam" id="PF00005">
    <property type="entry name" value="ABC_tran"/>
    <property type="match status" value="2"/>
</dbReference>
<evidence type="ECO:0000313" key="11">
    <source>
        <dbReference type="EMBL" id="KAK4876911.1"/>
    </source>
</evidence>
<evidence type="ECO:0000256" key="8">
    <source>
        <dbReference type="ARBA" id="ARBA00023136"/>
    </source>
</evidence>